<sequence length="152" mass="16871">MSAFERGFDEGEKGAYKFQDTSEGTLAPELLKLAFEKVAARFSDLEAPDSLDRQLAVVAALRLSFRKLSTQDPLLDWMAQYAAYCVGKRRLQTGFHELLRESPTLSSQRYISRATCRVSGPDMAAQRSAHSPINDPHDSPVSSQFATKSKTP</sequence>
<evidence type="ECO:0000313" key="3">
    <source>
        <dbReference type="Proteomes" id="UP000465266"/>
    </source>
</evidence>
<organism evidence="2 3">
    <name type="scientific">Aspergillus udagawae</name>
    <dbReference type="NCBI Taxonomy" id="91492"/>
    <lineage>
        <taxon>Eukaryota</taxon>
        <taxon>Fungi</taxon>
        <taxon>Dikarya</taxon>
        <taxon>Ascomycota</taxon>
        <taxon>Pezizomycotina</taxon>
        <taxon>Eurotiomycetes</taxon>
        <taxon>Eurotiomycetidae</taxon>
        <taxon>Eurotiales</taxon>
        <taxon>Aspergillaceae</taxon>
        <taxon>Aspergillus</taxon>
        <taxon>Aspergillus subgen. Fumigati</taxon>
    </lineage>
</organism>
<reference evidence="2 3" key="1">
    <citation type="submission" date="2020-01" db="EMBL/GenBank/DDBJ databases">
        <title>Draft genome sequence of Aspergillus udagawae IFM 53868.</title>
        <authorList>
            <person name="Takahashi H."/>
            <person name="Yaguchi T."/>
        </authorList>
    </citation>
    <scope>NUCLEOTIDE SEQUENCE [LARGE SCALE GENOMIC DNA]</scope>
    <source>
        <strain evidence="2 3">IFM 53868</strain>
    </source>
</reference>
<evidence type="ECO:0000256" key="1">
    <source>
        <dbReference type="SAM" id="MobiDB-lite"/>
    </source>
</evidence>
<evidence type="ECO:0000313" key="2">
    <source>
        <dbReference type="EMBL" id="GFF99632.1"/>
    </source>
</evidence>
<keyword evidence="3" id="KW-1185">Reference proteome</keyword>
<proteinExistence type="predicted"/>
<feature type="compositionally biased region" description="Polar residues" evidence="1">
    <location>
        <begin position="140"/>
        <end position="152"/>
    </location>
</feature>
<dbReference type="EMBL" id="BLKG01000225">
    <property type="protein sequence ID" value="GFF99632.1"/>
    <property type="molecule type" value="Genomic_DNA"/>
</dbReference>
<feature type="region of interest" description="Disordered" evidence="1">
    <location>
        <begin position="121"/>
        <end position="152"/>
    </location>
</feature>
<comment type="caution">
    <text evidence="2">The sequence shown here is derived from an EMBL/GenBank/DDBJ whole genome shotgun (WGS) entry which is preliminary data.</text>
</comment>
<accession>A0ABQ1BE09</accession>
<name>A0ABQ1BE09_9EURO</name>
<dbReference type="Proteomes" id="UP000465266">
    <property type="component" value="Unassembled WGS sequence"/>
</dbReference>
<protein>
    <submittedName>
        <fullName evidence="2">Uncharacterized protein</fullName>
    </submittedName>
</protein>
<gene>
    <name evidence="2" type="ORF">IFM53868_10383</name>
</gene>